<feature type="region of interest" description="Disordered" evidence="1">
    <location>
        <begin position="1"/>
        <end position="53"/>
    </location>
</feature>
<sequence length="586" mass="66167">MKRRTSNDLATLGTQALTTSYDQGGQGTGTTETSRQQRHERQKQLAAAKAKAITQRYQPNVQEDRPLVVEGTEKQQEALRPVNAEDRARIALAKAQAITHQWSQDQVQEGHDSATLRTTTTQQPDQTRQVNLSRAETITSQWKQKESQQTTTAPHAALLQRQLPGCLAVATKQTPNKQPGPPLPTDKHMSTFPIARPIIARPTAASSPPRAPPNTWQAKLPEQQMDEEDLAYLQGEGYPLGLIKAMTDLKADFFQQIWIIDNSESMNTRDGSMLADVSSSNGSHGTSRRFVHGCSRWDELKECVVSHIRLSGALRQPTSFRLLNDPGSAAGPQQFGICESALSHGCIAEQVQHCRDIMERNYPVGQTPLTQHIRKITEEIQAVRSGLLASGKRISIVICTDGIPTDAPNRQFFVDALRKLETMPVWLVIRLCTDEPSVVDYYNQLDDELKLSIDVIDDFQGEALDVCKRNPWLNYGLPLHRARERGYHERVLDLLDECPLSTREQKEVCGIIFGKEKVQHCPEADVDKPRFLAHMDSLQREEQLQWDPIDEKVKTWVDFTGDTKGKLRKMGKNRRKKTSRFFRLFR</sequence>
<feature type="compositionally biased region" description="Polar residues" evidence="1">
    <location>
        <begin position="7"/>
        <end position="22"/>
    </location>
</feature>
<evidence type="ECO:0000313" key="3">
    <source>
        <dbReference type="Proteomes" id="UP001153069"/>
    </source>
</evidence>
<name>A0A9N8DGF9_9STRA</name>
<keyword evidence="3" id="KW-1185">Reference proteome</keyword>
<dbReference type="AlphaFoldDB" id="A0A9N8DGF9"/>
<evidence type="ECO:0008006" key="4">
    <source>
        <dbReference type="Google" id="ProtNLM"/>
    </source>
</evidence>
<dbReference type="EMBL" id="CAICTM010000112">
    <property type="protein sequence ID" value="CAB9501606.1"/>
    <property type="molecule type" value="Genomic_DNA"/>
</dbReference>
<gene>
    <name evidence="2" type="ORF">SEMRO_113_G056000.1</name>
</gene>
<accession>A0A9N8DGF9</accession>
<comment type="caution">
    <text evidence="2">The sequence shown here is derived from an EMBL/GenBank/DDBJ whole genome shotgun (WGS) entry which is preliminary data.</text>
</comment>
<reference evidence="2" key="1">
    <citation type="submission" date="2020-06" db="EMBL/GenBank/DDBJ databases">
        <authorList>
            <consortium name="Plant Systems Biology data submission"/>
        </authorList>
    </citation>
    <scope>NUCLEOTIDE SEQUENCE</scope>
    <source>
        <strain evidence="2">D6</strain>
    </source>
</reference>
<dbReference type="Proteomes" id="UP001153069">
    <property type="component" value="Unassembled WGS sequence"/>
</dbReference>
<organism evidence="2 3">
    <name type="scientific">Seminavis robusta</name>
    <dbReference type="NCBI Taxonomy" id="568900"/>
    <lineage>
        <taxon>Eukaryota</taxon>
        <taxon>Sar</taxon>
        <taxon>Stramenopiles</taxon>
        <taxon>Ochrophyta</taxon>
        <taxon>Bacillariophyta</taxon>
        <taxon>Bacillariophyceae</taxon>
        <taxon>Bacillariophycidae</taxon>
        <taxon>Naviculales</taxon>
        <taxon>Naviculaceae</taxon>
        <taxon>Seminavis</taxon>
    </lineage>
</organism>
<feature type="region of interest" description="Disordered" evidence="1">
    <location>
        <begin position="102"/>
        <end position="130"/>
    </location>
</feature>
<evidence type="ECO:0000313" key="2">
    <source>
        <dbReference type="EMBL" id="CAB9501606.1"/>
    </source>
</evidence>
<dbReference type="OrthoDB" id="2142040at2759"/>
<protein>
    <recommendedName>
        <fullName evidence="4">VWFA domain-containing protein</fullName>
    </recommendedName>
</protein>
<feature type="compositionally biased region" description="Low complexity" evidence="1">
    <location>
        <begin position="115"/>
        <end position="129"/>
    </location>
</feature>
<proteinExistence type="predicted"/>
<evidence type="ECO:0000256" key="1">
    <source>
        <dbReference type="SAM" id="MobiDB-lite"/>
    </source>
</evidence>